<dbReference type="Gene3D" id="1.25.40.10">
    <property type="entry name" value="Tetratricopeptide repeat domain"/>
    <property type="match status" value="1"/>
</dbReference>
<dbReference type="Gene3D" id="3.40.50.300">
    <property type="entry name" value="P-loop containing nucleotide triphosphate hydrolases"/>
    <property type="match status" value="1"/>
</dbReference>
<feature type="domain" description="HTH cro/C1-type" evidence="3">
    <location>
        <begin position="56"/>
        <end position="109"/>
    </location>
</feature>
<dbReference type="SUPFAM" id="SSF47413">
    <property type="entry name" value="lambda repressor-like DNA-binding domains"/>
    <property type="match status" value="1"/>
</dbReference>
<dbReference type="Pfam" id="PF13560">
    <property type="entry name" value="HTH_31"/>
    <property type="match status" value="1"/>
</dbReference>
<name>A0ABN2SNG9_9PSEU</name>
<protein>
    <recommendedName>
        <fullName evidence="3">HTH cro/C1-type domain-containing protein</fullName>
    </recommendedName>
</protein>
<accession>A0ABN2SNG9</accession>
<feature type="repeat" description="TPR" evidence="1">
    <location>
        <begin position="571"/>
        <end position="604"/>
    </location>
</feature>
<dbReference type="SMART" id="SM00530">
    <property type="entry name" value="HTH_XRE"/>
    <property type="match status" value="1"/>
</dbReference>
<dbReference type="InterPro" id="IPR027417">
    <property type="entry name" value="P-loop_NTPase"/>
</dbReference>
<dbReference type="CDD" id="cd00093">
    <property type="entry name" value="HTH_XRE"/>
    <property type="match status" value="1"/>
</dbReference>
<dbReference type="EMBL" id="BAAANN010000053">
    <property type="protein sequence ID" value="GAA1989821.1"/>
    <property type="molecule type" value="Genomic_DNA"/>
</dbReference>
<evidence type="ECO:0000256" key="2">
    <source>
        <dbReference type="SAM" id="MobiDB-lite"/>
    </source>
</evidence>
<dbReference type="SUPFAM" id="SSF48452">
    <property type="entry name" value="TPR-like"/>
    <property type="match status" value="2"/>
</dbReference>
<dbReference type="PRINTS" id="PR00364">
    <property type="entry name" value="DISEASERSIST"/>
</dbReference>
<evidence type="ECO:0000256" key="1">
    <source>
        <dbReference type="PROSITE-ProRule" id="PRU00339"/>
    </source>
</evidence>
<dbReference type="SUPFAM" id="SSF52540">
    <property type="entry name" value="P-loop containing nucleoside triphosphate hydrolases"/>
    <property type="match status" value="1"/>
</dbReference>
<evidence type="ECO:0000313" key="4">
    <source>
        <dbReference type="EMBL" id="GAA1989821.1"/>
    </source>
</evidence>
<dbReference type="InterPro" id="IPR010982">
    <property type="entry name" value="Lambda_DNA-bd_dom_sf"/>
</dbReference>
<evidence type="ECO:0000259" key="3">
    <source>
        <dbReference type="PROSITE" id="PS50943"/>
    </source>
</evidence>
<dbReference type="Proteomes" id="UP001501116">
    <property type="component" value="Unassembled WGS sequence"/>
</dbReference>
<dbReference type="PANTHER" id="PTHR47691">
    <property type="entry name" value="REGULATOR-RELATED"/>
    <property type="match status" value="1"/>
</dbReference>
<dbReference type="InterPro" id="IPR011990">
    <property type="entry name" value="TPR-like_helical_dom_sf"/>
</dbReference>
<dbReference type="PANTHER" id="PTHR47691:SF3">
    <property type="entry name" value="HTH-TYPE TRANSCRIPTIONAL REGULATOR RV0890C-RELATED"/>
    <property type="match status" value="1"/>
</dbReference>
<gene>
    <name evidence="4" type="ORF">GCM10009754_80120</name>
</gene>
<dbReference type="SMART" id="SM00028">
    <property type="entry name" value="TPR"/>
    <property type="match status" value="4"/>
</dbReference>
<feature type="region of interest" description="Disordered" evidence="2">
    <location>
        <begin position="116"/>
        <end position="137"/>
    </location>
</feature>
<feature type="region of interest" description="Disordered" evidence="2">
    <location>
        <begin position="1"/>
        <end position="21"/>
    </location>
</feature>
<dbReference type="InterPro" id="IPR019734">
    <property type="entry name" value="TPR_rpt"/>
</dbReference>
<dbReference type="InterPro" id="IPR001387">
    <property type="entry name" value="Cro/C1-type_HTH"/>
</dbReference>
<keyword evidence="5" id="KW-1185">Reference proteome</keyword>
<keyword evidence="1" id="KW-0802">TPR repeat</keyword>
<dbReference type="Pfam" id="PF00931">
    <property type="entry name" value="NB-ARC"/>
    <property type="match status" value="1"/>
</dbReference>
<dbReference type="Gene3D" id="1.10.260.40">
    <property type="entry name" value="lambda repressor-like DNA-binding domains"/>
    <property type="match status" value="1"/>
</dbReference>
<organism evidence="4 5">
    <name type="scientific">Amycolatopsis minnesotensis</name>
    <dbReference type="NCBI Taxonomy" id="337894"/>
    <lineage>
        <taxon>Bacteria</taxon>
        <taxon>Bacillati</taxon>
        <taxon>Actinomycetota</taxon>
        <taxon>Actinomycetes</taxon>
        <taxon>Pseudonocardiales</taxon>
        <taxon>Pseudonocardiaceae</taxon>
        <taxon>Amycolatopsis</taxon>
    </lineage>
</organism>
<proteinExistence type="predicted"/>
<reference evidence="4 5" key="1">
    <citation type="journal article" date="2019" name="Int. J. Syst. Evol. Microbiol.">
        <title>The Global Catalogue of Microorganisms (GCM) 10K type strain sequencing project: providing services to taxonomists for standard genome sequencing and annotation.</title>
        <authorList>
            <consortium name="The Broad Institute Genomics Platform"/>
            <consortium name="The Broad Institute Genome Sequencing Center for Infectious Disease"/>
            <person name="Wu L."/>
            <person name="Ma J."/>
        </authorList>
    </citation>
    <scope>NUCLEOTIDE SEQUENCE [LARGE SCALE GENOMIC DNA]</scope>
    <source>
        <strain evidence="4 5">JCM 14545</strain>
    </source>
</reference>
<comment type="caution">
    <text evidence="4">The sequence shown here is derived from an EMBL/GenBank/DDBJ whole genome shotgun (WGS) entry which is preliminary data.</text>
</comment>
<dbReference type="PROSITE" id="PS50943">
    <property type="entry name" value="HTH_CROC1"/>
    <property type="match status" value="1"/>
</dbReference>
<sequence length="794" mass="87094">MWRNRTSYPREPAESHEPAGSRAIAGQYRGTFSTAILVIRRRWGLMSERATFGAELRRRRVAAGHTLAWLAERTHYSKGYLSKVETGLATPNPALATLCETELGIPGTLVAFLPHGPKRRRTRPDIRPSGLPSATADFTGRSAEMQRVRRALQADSGVCVVSGMGGVGKTALAVRCAHRLEAGFADGCLFVDLRGYDPEEHTAGPAAVHDRLLRVLGVPAELIPADPDDRAALYRSRLRGRSVLLVLDNAVSAAQVRPLLPAEPKCRVLITSRSRLTTIDDACHVSLDVLPAPAAVELFTALTGLPPGDGVARVAERCGRLPLAIRIAAARLRAHPAWHLGELERRLGAEATRLGELDDGERTLSAAFLLSVRQLTATESRLFGLLALHPGDDFDVHIASAVGGLSLREADRTLERLHDTYLLAQPDVARYQFHDLLRTFAREEVLTGTAERDRATAFRRLAGFAVRSTASADRLLTPQRFQPSIEFEPDVPEQVRLDDDEMALAWFQTEWPNLVALCRAANDRGEHDRCWQLAYFLRGFFFTSKLWDAWIATNRWARESAAALDNRWALATVTANLGVAMVDQGNLDEAADCYREALGLYRDLGDGHGESTMLAHRAWVAHYRGHHAEALHDLRLARVCYERTGNRRNAAITNRGIALVMTALGQPGEAAVLATEILPLFDELGLPLDAAMTQNCLGWAWFRAGREDLATTAYQDAATRAEACGSAYETARAYTGLGNLAAARGERDAAAELWARADETHPVLDPIIVGETRERFARRQANGAATIAAEDFPR</sequence>
<dbReference type="PROSITE" id="PS50005">
    <property type="entry name" value="TPR"/>
    <property type="match status" value="1"/>
</dbReference>
<dbReference type="InterPro" id="IPR002182">
    <property type="entry name" value="NB-ARC"/>
</dbReference>
<evidence type="ECO:0000313" key="5">
    <source>
        <dbReference type="Proteomes" id="UP001501116"/>
    </source>
</evidence>
<dbReference type="Pfam" id="PF13424">
    <property type="entry name" value="TPR_12"/>
    <property type="match status" value="1"/>
</dbReference>